<dbReference type="Pfam" id="PF18467">
    <property type="entry name" value="DUF5613"/>
    <property type="match status" value="1"/>
</dbReference>
<dbReference type="EMBL" id="LSDC01000081">
    <property type="protein sequence ID" value="KXB59056.1"/>
    <property type="molecule type" value="Genomic_DNA"/>
</dbReference>
<dbReference type="OrthoDB" id="2213517at2"/>
<protein>
    <submittedName>
        <fullName evidence="4">Acetyltransferase, GNAT family</fullName>
    </submittedName>
</protein>
<sequence>MDYSFKDIYSPAKSVVETDSYVIYQTLKSKLYFSGNYLLMKKEPTTVDELEYYISSCRNFFRDKGVNFIHLAAMENVTLSRKLKRYLKKESFSEINLNLYYLNTRNFVEQEPSDFSVEYLQKIDLNRYLKFQYKIDIEASNEEWAEHNQTLLYENIRSESIKQLVAKDGEKIVGSANIIVKNNFFEIDNLYIAPEYRNRGIAKHIINFAINNERKENVILVVDANDTPKYMYESMGFSKISEQDFYLKTNV</sequence>
<dbReference type="InterPro" id="IPR016181">
    <property type="entry name" value="Acyl_CoA_acyltransferase"/>
</dbReference>
<evidence type="ECO:0000256" key="2">
    <source>
        <dbReference type="ARBA" id="ARBA00023315"/>
    </source>
</evidence>
<gene>
    <name evidence="4" type="ORF">HMPREF3186_01281</name>
</gene>
<proteinExistence type="predicted"/>
<dbReference type="CDD" id="cd04301">
    <property type="entry name" value="NAT_SF"/>
    <property type="match status" value="1"/>
</dbReference>
<name>A0A133ZUG1_9BACL</name>
<dbReference type="SUPFAM" id="SSF55729">
    <property type="entry name" value="Acyl-CoA N-acyltransferases (Nat)"/>
    <property type="match status" value="1"/>
</dbReference>
<dbReference type="PATRIC" id="fig|1379.3.peg.1261"/>
<comment type="caution">
    <text evidence="4">The sequence shown here is derived from an EMBL/GenBank/DDBJ whole genome shotgun (WGS) entry which is preliminary data.</text>
</comment>
<dbReference type="Proteomes" id="UP000070355">
    <property type="component" value="Unassembled WGS sequence"/>
</dbReference>
<evidence type="ECO:0000313" key="4">
    <source>
        <dbReference type="EMBL" id="KXB59056.1"/>
    </source>
</evidence>
<evidence type="ECO:0000256" key="1">
    <source>
        <dbReference type="ARBA" id="ARBA00022679"/>
    </source>
</evidence>
<dbReference type="GO" id="GO:0016747">
    <property type="term" value="F:acyltransferase activity, transferring groups other than amino-acyl groups"/>
    <property type="evidence" value="ECO:0007669"/>
    <property type="project" value="InterPro"/>
</dbReference>
<organism evidence="4 5">
    <name type="scientific">Gemella haemolysans</name>
    <dbReference type="NCBI Taxonomy" id="1379"/>
    <lineage>
        <taxon>Bacteria</taxon>
        <taxon>Bacillati</taxon>
        <taxon>Bacillota</taxon>
        <taxon>Bacilli</taxon>
        <taxon>Bacillales</taxon>
        <taxon>Gemellaceae</taxon>
        <taxon>Gemella</taxon>
    </lineage>
</organism>
<dbReference type="InterPro" id="IPR040549">
    <property type="entry name" value="DUF5613"/>
</dbReference>
<dbReference type="AlphaFoldDB" id="A0A133ZUG1"/>
<evidence type="ECO:0000313" key="5">
    <source>
        <dbReference type="Proteomes" id="UP000070355"/>
    </source>
</evidence>
<dbReference type="PANTHER" id="PTHR43420">
    <property type="entry name" value="ACETYLTRANSFERASE"/>
    <property type="match status" value="1"/>
</dbReference>
<dbReference type="RefSeq" id="WP_060914398.1">
    <property type="nucleotide sequence ID" value="NZ_JAWFGB010000006.1"/>
</dbReference>
<feature type="domain" description="N-acetyltransferase" evidence="3">
    <location>
        <begin position="115"/>
        <end position="251"/>
    </location>
</feature>
<dbReference type="PANTHER" id="PTHR43420:SF47">
    <property type="entry name" value="N-ACETYLTRANSFERASE DOMAIN-CONTAINING PROTEIN"/>
    <property type="match status" value="1"/>
</dbReference>
<dbReference type="InterPro" id="IPR050680">
    <property type="entry name" value="YpeA/RimI_acetyltransf"/>
</dbReference>
<dbReference type="InterPro" id="IPR000182">
    <property type="entry name" value="GNAT_dom"/>
</dbReference>
<dbReference type="Gene3D" id="3.40.630.30">
    <property type="match status" value="1"/>
</dbReference>
<keyword evidence="1 4" id="KW-0808">Transferase</keyword>
<dbReference type="Pfam" id="PF13673">
    <property type="entry name" value="Acetyltransf_10"/>
    <property type="match status" value="1"/>
</dbReference>
<reference evidence="5" key="1">
    <citation type="submission" date="2016-01" db="EMBL/GenBank/DDBJ databases">
        <authorList>
            <person name="Mitreva M."/>
            <person name="Pepin K.H."/>
            <person name="Mihindukulasuriya K.A."/>
            <person name="Fulton R."/>
            <person name="Fronick C."/>
            <person name="O'Laughlin M."/>
            <person name="Miner T."/>
            <person name="Herter B."/>
            <person name="Rosa B.A."/>
            <person name="Cordes M."/>
            <person name="Tomlinson C."/>
            <person name="Wollam A."/>
            <person name="Palsikar V.B."/>
            <person name="Mardis E.R."/>
            <person name="Wilson R.K."/>
        </authorList>
    </citation>
    <scope>NUCLEOTIDE SEQUENCE [LARGE SCALE GENOMIC DNA]</scope>
    <source>
        <strain evidence="5">DNF01167</strain>
    </source>
</reference>
<dbReference type="STRING" id="1379.HMPREF3186_01281"/>
<dbReference type="PROSITE" id="PS51186">
    <property type="entry name" value="GNAT"/>
    <property type="match status" value="1"/>
</dbReference>
<evidence type="ECO:0000259" key="3">
    <source>
        <dbReference type="PROSITE" id="PS51186"/>
    </source>
</evidence>
<keyword evidence="2" id="KW-0012">Acyltransferase</keyword>
<accession>A0A133ZUG1</accession>